<keyword evidence="2" id="KW-1185">Reference proteome</keyword>
<gene>
    <name evidence="1" type="ORF">G6011_11301</name>
</gene>
<comment type="caution">
    <text evidence="1">The sequence shown here is derived from an EMBL/GenBank/DDBJ whole genome shotgun (WGS) entry which is preliminary data.</text>
</comment>
<organism evidence="1 2">
    <name type="scientific">Alternaria panax</name>
    <dbReference type="NCBI Taxonomy" id="48097"/>
    <lineage>
        <taxon>Eukaryota</taxon>
        <taxon>Fungi</taxon>
        <taxon>Dikarya</taxon>
        <taxon>Ascomycota</taxon>
        <taxon>Pezizomycotina</taxon>
        <taxon>Dothideomycetes</taxon>
        <taxon>Pleosporomycetidae</taxon>
        <taxon>Pleosporales</taxon>
        <taxon>Pleosporineae</taxon>
        <taxon>Pleosporaceae</taxon>
        <taxon>Alternaria</taxon>
        <taxon>Alternaria sect. Panax</taxon>
    </lineage>
</organism>
<evidence type="ECO:0000313" key="1">
    <source>
        <dbReference type="EMBL" id="KAG9192567.1"/>
    </source>
</evidence>
<accession>A0AAD4ID59</accession>
<name>A0AAD4ID59_9PLEO</name>
<sequence>MAANPNVASMPVAAPLPPLSLHQILLVYLIVFQEALFGYPVHEFNVVKYLPSSLHMPFPVCLFTSNKDSTLSLPDMSQIDEDHVYRAWLMQMKCDTFCTIMQPFVKRLLQGKLLRLTTDFAPSTDDWSWIELLGLSSPIEWIRFLATPEFVLVLEQQDPLDRPGHSSLAIIDAHGKKYIFDGTIDQYGRNWRTHWLMTEDEFMGSHVDLSPVPPFQGCLGGDNAVRAEVMDIQNQHGYLAVASMRMGQIFQEVDWASLRGRTEDEMEVHIRLLSMVNLVGAELVSEVAFKDWSFLAQEASSSVQFAAARVENRYWAFAFERLTLLFRVLDWEILKDLRTVERIGHVESMTEGWLAGFHKYAFRFG</sequence>
<proteinExistence type="predicted"/>
<dbReference type="AlphaFoldDB" id="A0AAD4ID59"/>
<reference evidence="1" key="1">
    <citation type="submission" date="2021-07" db="EMBL/GenBank/DDBJ databases">
        <title>Genome Resource of American Ginseng Black Spot Pathogen Alternaria panax.</title>
        <authorList>
            <person name="Qiu C."/>
            <person name="Wang W."/>
            <person name="Liu Z."/>
        </authorList>
    </citation>
    <scope>NUCLEOTIDE SEQUENCE</scope>
    <source>
        <strain evidence="1">BNCC115425</strain>
    </source>
</reference>
<dbReference type="Proteomes" id="UP001199106">
    <property type="component" value="Unassembled WGS sequence"/>
</dbReference>
<evidence type="ECO:0000313" key="2">
    <source>
        <dbReference type="Proteomes" id="UP001199106"/>
    </source>
</evidence>
<protein>
    <submittedName>
        <fullName evidence="1">Uncharacterized protein</fullName>
    </submittedName>
</protein>
<dbReference type="EMBL" id="JAANER010000003">
    <property type="protein sequence ID" value="KAG9192567.1"/>
    <property type="molecule type" value="Genomic_DNA"/>
</dbReference>